<evidence type="ECO:0000256" key="1">
    <source>
        <dbReference type="SAM" id="SignalP"/>
    </source>
</evidence>
<reference evidence="2" key="1">
    <citation type="journal article" date="2021" name="Front. Microbiol.">
        <title>Comprehensive Comparative Genomics and Phenotyping of Methylobacterium Species.</title>
        <authorList>
            <person name="Alessa O."/>
            <person name="Ogura Y."/>
            <person name="Fujitani Y."/>
            <person name="Takami H."/>
            <person name="Hayashi T."/>
            <person name="Sahin N."/>
            <person name="Tani A."/>
        </authorList>
    </citation>
    <scope>NUCLEOTIDE SEQUENCE</scope>
    <source>
        <strain evidence="2">DSM 17168</strain>
    </source>
</reference>
<proteinExistence type="predicted"/>
<evidence type="ECO:0000313" key="2">
    <source>
        <dbReference type="EMBL" id="GJE03933.1"/>
    </source>
</evidence>
<dbReference type="EMBL" id="BPQQ01000097">
    <property type="protein sequence ID" value="GJE03933.1"/>
    <property type="molecule type" value="Genomic_DNA"/>
</dbReference>
<sequence length="82" mass="8803">MTRILQALLVCAAFAATQAQAQTLPKGFKRDDSCRRMTTSLNSGQSLGSYTCKWKYGCTCTYVTCPPPGYNVGKLSCLTAPG</sequence>
<feature type="chain" id="PRO_5047204246" evidence="1">
    <location>
        <begin position="22"/>
        <end position="82"/>
    </location>
</feature>
<name>A0ABQ4SQ50_9HYPH</name>
<feature type="signal peptide" evidence="1">
    <location>
        <begin position="1"/>
        <end position="21"/>
    </location>
</feature>
<gene>
    <name evidence="2" type="ORF">GMJLKIPL_5890</name>
</gene>
<evidence type="ECO:0000313" key="3">
    <source>
        <dbReference type="Proteomes" id="UP001055153"/>
    </source>
</evidence>
<comment type="caution">
    <text evidence="2">The sequence shown here is derived from an EMBL/GenBank/DDBJ whole genome shotgun (WGS) entry which is preliminary data.</text>
</comment>
<reference evidence="2" key="2">
    <citation type="submission" date="2021-08" db="EMBL/GenBank/DDBJ databases">
        <authorList>
            <person name="Tani A."/>
            <person name="Ola A."/>
            <person name="Ogura Y."/>
            <person name="Katsura K."/>
            <person name="Hayashi T."/>
        </authorList>
    </citation>
    <scope>NUCLEOTIDE SEQUENCE</scope>
    <source>
        <strain evidence="2">DSM 17168</strain>
    </source>
</reference>
<organism evidence="2 3">
    <name type="scientific">Methylobacterium isbiliense</name>
    <dbReference type="NCBI Taxonomy" id="315478"/>
    <lineage>
        <taxon>Bacteria</taxon>
        <taxon>Pseudomonadati</taxon>
        <taxon>Pseudomonadota</taxon>
        <taxon>Alphaproteobacteria</taxon>
        <taxon>Hyphomicrobiales</taxon>
        <taxon>Methylobacteriaceae</taxon>
        <taxon>Methylobacterium</taxon>
    </lineage>
</organism>
<keyword evidence="1" id="KW-0732">Signal</keyword>
<keyword evidence="3" id="KW-1185">Reference proteome</keyword>
<dbReference type="Proteomes" id="UP001055153">
    <property type="component" value="Unassembled WGS sequence"/>
</dbReference>
<accession>A0ABQ4SQ50</accession>
<protein>
    <submittedName>
        <fullName evidence="2">Uncharacterized protein</fullName>
    </submittedName>
</protein>